<evidence type="ECO:0000256" key="6">
    <source>
        <dbReference type="SAM" id="MobiDB-lite"/>
    </source>
</evidence>
<dbReference type="InterPro" id="IPR018200">
    <property type="entry name" value="USP_CS"/>
</dbReference>
<dbReference type="GO" id="GO:0004843">
    <property type="term" value="F:cysteine-type deubiquitinase activity"/>
    <property type="evidence" value="ECO:0007669"/>
    <property type="project" value="UniProtKB-EC"/>
</dbReference>
<comment type="catalytic activity">
    <reaction evidence="1">
        <text>Thiol-dependent hydrolysis of ester, thioester, amide, peptide and isopeptide bonds formed by the C-terminal Gly of ubiquitin (a 76-residue protein attached to proteins as an intracellular targeting signal).</text>
        <dbReference type="EC" id="3.4.19.12"/>
    </reaction>
</comment>
<feature type="compositionally biased region" description="Basic and acidic residues" evidence="6">
    <location>
        <begin position="358"/>
        <end position="367"/>
    </location>
</feature>
<feature type="region of interest" description="Disordered" evidence="6">
    <location>
        <begin position="327"/>
        <end position="367"/>
    </location>
</feature>
<evidence type="ECO:0000256" key="2">
    <source>
        <dbReference type="ARBA" id="ARBA00009085"/>
    </source>
</evidence>
<evidence type="ECO:0000256" key="1">
    <source>
        <dbReference type="ARBA" id="ARBA00000707"/>
    </source>
</evidence>
<feature type="domain" description="USP" evidence="7">
    <location>
        <begin position="1"/>
        <end position="269"/>
    </location>
</feature>
<dbReference type="GO" id="GO:0005634">
    <property type="term" value="C:nucleus"/>
    <property type="evidence" value="ECO:0007669"/>
    <property type="project" value="TreeGrafter"/>
</dbReference>
<reference evidence="8 9" key="1">
    <citation type="submission" date="2016-04" db="EMBL/GenBank/DDBJ databases">
        <title>Evolutionary innovation and constraint leading to complex multicellularity in the Ascomycota.</title>
        <authorList>
            <person name="Cisse O."/>
            <person name="Nguyen A."/>
            <person name="Hewitt D.A."/>
            <person name="Jedd G."/>
            <person name="Stajich J.E."/>
        </authorList>
    </citation>
    <scope>NUCLEOTIDE SEQUENCE [LARGE SCALE GENOMIC DNA]</scope>
    <source>
        <strain evidence="8 9">DAH-3</strain>
    </source>
</reference>
<name>A0A1U7LII1_NEOID</name>
<keyword evidence="5 8" id="KW-0378">Hydrolase</keyword>
<dbReference type="EC" id="3.4.19.12" evidence="3"/>
<evidence type="ECO:0000256" key="5">
    <source>
        <dbReference type="ARBA" id="ARBA00022801"/>
    </source>
</evidence>
<evidence type="ECO:0000259" key="7">
    <source>
        <dbReference type="PROSITE" id="PS50235"/>
    </source>
</evidence>
<keyword evidence="9" id="KW-1185">Reference proteome</keyword>
<dbReference type="GO" id="GO:0005829">
    <property type="term" value="C:cytosol"/>
    <property type="evidence" value="ECO:0007669"/>
    <property type="project" value="TreeGrafter"/>
</dbReference>
<dbReference type="InterPro" id="IPR050164">
    <property type="entry name" value="Peptidase_C19"/>
</dbReference>
<dbReference type="SUPFAM" id="SSF54001">
    <property type="entry name" value="Cysteine proteinases"/>
    <property type="match status" value="1"/>
</dbReference>
<dbReference type="InterPro" id="IPR001394">
    <property type="entry name" value="Peptidase_C19_UCH"/>
</dbReference>
<dbReference type="PROSITE" id="PS00973">
    <property type="entry name" value="USP_2"/>
    <property type="match status" value="1"/>
</dbReference>
<comment type="caution">
    <text evidence="8">The sequence shown here is derived from an EMBL/GenBank/DDBJ whole genome shotgun (WGS) entry which is preliminary data.</text>
</comment>
<organism evidence="8 9">
    <name type="scientific">Neolecta irregularis (strain DAH-3)</name>
    <dbReference type="NCBI Taxonomy" id="1198029"/>
    <lineage>
        <taxon>Eukaryota</taxon>
        <taxon>Fungi</taxon>
        <taxon>Dikarya</taxon>
        <taxon>Ascomycota</taxon>
        <taxon>Taphrinomycotina</taxon>
        <taxon>Neolectales</taxon>
        <taxon>Neolectaceae</taxon>
        <taxon>Neolecta</taxon>
    </lineage>
</organism>
<dbReference type="STRING" id="1198029.A0A1U7LII1"/>
<dbReference type="PANTHER" id="PTHR24006">
    <property type="entry name" value="UBIQUITIN CARBOXYL-TERMINAL HYDROLASE"/>
    <property type="match status" value="1"/>
</dbReference>
<dbReference type="PROSITE" id="PS50235">
    <property type="entry name" value="USP_3"/>
    <property type="match status" value="1"/>
</dbReference>
<protein>
    <recommendedName>
        <fullName evidence="3">ubiquitinyl hydrolase 1</fullName>
        <ecNumber evidence="3">3.4.19.12</ecNumber>
    </recommendedName>
</protein>
<accession>A0A1U7LII1</accession>
<evidence type="ECO:0000313" key="9">
    <source>
        <dbReference type="Proteomes" id="UP000186594"/>
    </source>
</evidence>
<feature type="compositionally biased region" description="Polar residues" evidence="6">
    <location>
        <begin position="298"/>
        <end position="315"/>
    </location>
</feature>
<proteinExistence type="inferred from homology"/>
<keyword evidence="4" id="KW-0645">Protease</keyword>
<evidence type="ECO:0000313" key="8">
    <source>
        <dbReference type="EMBL" id="OLL22457.1"/>
    </source>
</evidence>
<dbReference type="EMBL" id="LXFE01003252">
    <property type="protein sequence ID" value="OLL22457.1"/>
    <property type="molecule type" value="Genomic_DNA"/>
</dbReference>
<dbReference type="GO" id="GO:0016579">
    <property type="term" value="P:protein deubiquitination"/>
    <property type="evidence" value="ECO:0007669"/>
    <property type="project" value="InterPro"/>
</dbReference>
<comment type="similarity">
    <text evidence="2">Belongs to the peptidase C19 family.</text>
</comment>
<sequence>MLKLMLEMFAGPGHQDAHELFISLLDGVMNDIDNHEKTRQDPEPKSISESFASESITMLKDIFSGLMTNETRCLTCENITYRDEAFRDLSLDVDEYPSINERLQNLSETEFLCGKNKFLCDECGGLQEAEKRTKIKKFPKVLVLHLKRFKYCETDQSTSKLFNRMEFDLSFDSSSVLRESKTWQHTPTDVGIATTLDMQDKGIYELFSIVVHLGNSLIQGHYVSITKTDKGWMVFDDDRVEIMQEPFVEKFFGEDLNYGAAYLLFYQEKGVTKIATNGINRSRQTSSVSTSSLHGMSINRTPSSSKVTTATDEPTETFASEQVLTFEVPEQPPREKTSRFKKLRPHASSLSRKFRRKKDQDIVKVEG</sequence>
<feature type="region of interest" description="Disordered" evidence="6">
    <location>
        <begin position="284"/>
        <end position="315"/>
    </location>
</feature>
<dbReference type="Gene3D" id="3.90.70.10">
    <property type="entry name" value="Cysteine proteinases"/>
    <property type="match status" value="1"/>
</dbReference>
<dbReference type="OrthoDB" id="27652at2759"/>
<gene>
    <name evidence="8" type="ORF">NEOLI_005384</name>
</gene>
<dbReference type="Proteomes" id="UP000186594">
    <property type="component" value="Unassembled WGS sequence"/>
</dbReference>
<evidence type="ECO:0000256" key="3">
    <source>
        <dbReference type="ARBA" id="ARBA00012759"/>
    </source>
</evidence>
<dbReference type="InterPro" id="IPR028889">
    <property type="entry name" value="USP"/>
</dbReference>
<dbReference type="GO" id="GO:0006508">
    <property type="term" value="P:proteolysis"/>
    <property type="evidence" value="ECO:0007669"/>
    <property type="project" value="UniProtKB-KW"/>
</dbReference>
<evidence type="ECO:0000256" key="4">
    <source>
        <dbReference type="ARBA" id="ARBA00022670"/>
    </source>
</evidence>
<dbReference type="AlphaFoldDB" id="A0A1U7LII1"/>
<dbReference type="Pfam" id="PF00443">
    <property type="entry name" value="UCH"/>
    <property type="match status" value="1"/>
</dbReference>
<dbReference type="InterPro" id="IPR038765">
    <property type="entry name" value="Papain-like_cys_pep_sf"/>
</dbReference>
<dbReference type="PANTHER" id="PTHR24006:SF733">
    <property type="entry name" value="RE52890P"/>
    <property type="match status" value="1"/>
</dbReference>